<protein>
    <submittedName>
        <fullName evidence="1">Uncharacterized protein</fullName>
    </submittedName>
</protein>
<name>A0ABZ0Z382_9CAUD</name>
<dbReference type="EMBL" id="OR769223">
    <property type="protein sequence ID" value="WQJ53616.1"/>
    <property type="molecule type" value="Genomic_DNA"/>
</dbReference>
<evidence type="ECO:0000313" key="1">
    <source>
        <dbReference type="EMBL" id="WQJ53616.1"/>
    </source>
</evidence>
<keyword evidence="2" id="KW-1185">Reference proteome</keyword>
<evidence type="ECO:0000313" key="2">
    <source>
        <dbReference type="Proteomes" id="UP001358193"/>
    </source>
</evidence>
<organism evidence="1 2">
    <name type="scientific">phage Lak_Megaphage_Sonny</name>
    <dbReference type="NCBI Taxonomy" id="3109229"/>
    <lineage>
        <taxon>Viruses</taxon>
        <taxon>Duplodnaviria</taxon>
        <taxon>Heunggongvirae</taxon>
        <taxon>Uroviricota</taxon>
        <taxon>Caudoviricetes</taxon>
        <taxon>Caudoviricetes code 15 clade</taxon>
    </lineage>
</organism>
<proteinExistence type="predicted"/>
<accession>A0ABZ0Z382</accession>
<dbReference type="Proteomes" id="UP001358193">
    <property type="component" value="Segment"/>
</dbReference>
<sequence length="195" mass="22873">MKYTYRKIYEYIPVSPYPMKQALSAINNAMQGNSFDLKNLNSEVTEIFMGGTFYPESEDINETDLMLTDYDVVYRNRDYNRAFVNDFMKYLGHVDLPDAEYIGKWTDDIDNNAHIYYIIDGNTVRKFIMVRHGEMTFTNINGASDIQFIVNIDGKMSDCFLDDGDLLFTDYDEAFNYVIEMQNKQKKEETKDDKD</sequence>
<reference evidence="1 2" key="1">
    <citation type="submission" date="2023-11" db="EMBL/GenBank/DDBJ databases">
        <authorList>
            <person name="Cook R."/>
            <person name="Crisci M."/>
            <person name="Pye H."/>
            <person name="Adriaenssens E."/>
            <person name="Santini J."/>
        </authorList>
    </citation>
    <scope>NUCLEOTIDE SEQUENCE [LARGE SCALE GENOMIC DNA]</scope>
    <source>
        <strain evidence="1">Lak_Megaphage_Sonny</strain>
    </source>
</reference>